<gene>
    <name evidence="4" type="ORF">BDV23DRAFT_180413</name>
</gene>
<reference evidence="4" key="1">
    <citation type="submission" date="2019-04" db="EMBL/GenBank/DDBJ databases">
        <title>Friends and foes A comparative genomics studyof 23 Aspergillus species from section Flavi.</title>
        <authorList>
            <consortium name="DOE Joint Genome Institute"/>
            <person name="Kjaerbolling I."/>
            <person name="Vesth T."/>
            <person name="Frisvad J.C."/>
            <person name="Nybo J.L."/>
            <person name="Theobald S."/>
            <person name="Kildgaard S."/>
            <person name="Isbrandt T."/>
            <person name="Kuo A."/>
            <person name="Sato A."/>
            <person name="Lyhne E.K."/>
            <person name="Kogle M.E."/>
            <person name="Wiebenga A."/>
            <person name="Kun R.S."/>
            <person name="Lubbers R.J."/>
            <person name="Makela M.R."/>
            <person name="Barry K."/>
            <person name="Chovatia M."/>
            <person name="Clum A."/>
            <person name="Daum C."/>
            <person name="Haridas S."/>
            <person name="He G."/>
            <person name="LaButti K."/>
            <person name="Lipzen A."/>
            <person name="Mondo S."/>
            <person name="Riley R."/>
            <person name="Salamov A."/>
            <person name="Simmons B.A."/>
            <person name="Magnuson J.K."/>
            <person name="Henrissat B."/>
            <person name="Mortensen U.H."/>
            <person name="Larsen T.O."/>
            <person name="Devries R.P."/>
            <person name="Grigoriev I.V."/>
            <person name="Machida M."/>
            <person name="Baker S.E."/>
            <person name="Andersen M.R."/>
        </authorList>
    </citation>
    <scope>NUCLEOTIDE SEQUENCE [LARGE SCALE GENOMIC DNA]</scope>
    <source>
        <strain evidence="4">IBT 14317</strain>
    </source>
</reference>
<dbReference type="PROSITE" id="PS50088">
    <property type="entry name" value="ANK_REPEAT"/>
    <property type="match status" value="6"/>
</dbReference>
<evidence type="ECO:0000313" key="4">
    <source>
        <dbReference type="EMBL" id="KAE8393649.1"/>
    </source>
</evidence>
<dbReference type="InterPro" id="IPR036770">
    <property type="entry name" value="Ankyrin_rpt-contain_sf"/>
</dbReference>
<feature type="repeat" description="ANK" evidence="3">
    <location>
        <begin position="697"/>
        <end position="735"/>
    </location>
</feature>
<dbReference type="Gene3D" id="1.25.40.20">
    <property type="entry name" value="Ankyrin repeat-containing domain"/>
    <property type="match status" value="5"/>
</dbReference>
<dbReference type="EMBL" id="ML735228">
    <property type="protein sequence ID" value="KAE8393649.1"/>
    <property type="molecule type" value="Genomic_DNA"/>
</dbReference>
<feature type="repeat" description="ANK" evidence="3">
    <location>
        <begin position="341"/>
        <end position="373"/>
    </location>
</feature>
<feature type="repeat" description="ANK" evidence="3">
    <location>
        <begin position="661"/>
        <end position="696"/>
    </location>
</feature>
<feature type="repeat" description="ANK" evidence="3">
    <location>
        <begin position="82"/>
        <end position="116"/>
    </location>
</feature>
<dbReference type="InterPro" id="IPR002110">
    <property type="entry name" value="Ankyrin_rpt"/>
</dbReference>
<dbReference type="PANTHER" id="PTHR24198">
    <property type="entry name" value="ANKYRIN REPEAT AND PROTEIN KINASE DOMAIN-CONTAINING PROTEIN"/>
    <property type="match status" value="1"/>
</dbReference>
<keyword evidence="2 3" id="KW-0040">ANK repeat</keyword>
<proteinExistence type="predicted"/>
<accession>A0A5N7CID8</accession>
<dbReference type="OrthoDB" id="21416at2759"/>
<dbReference type="AlphaFoldDB" id="A0A5N7CID8"/>
<dbReference type="SUPFAM" id="SSF48403">
    <property type="entry name" value="Ankyrin repeat"/>
    <property type="match status" value="3"/>
</dbReference>
<dbReference type="PANTHER" id="PTHR24198:SF165">
    <property type="entry name" value="ANKYRIN REPEAT-CONTAINING PROTEIN-RELATED"/>
    <property type="match status" value="1"/>
</dbReference>
<keyword evidence="1" id="KW-0677">Repeat</keyword>
<dbReference type="PRINTS" id="PR01415">
    <property type="entry name" value="ANKYRIN"/>
</dbReference>
<evidence type="ECO:0000256" key="1">
    <source>
        <dbReference type="ARBA" id="ARBA00022737"/>
    </source>
</evidence>
<dbReference type="SMART" id="SM00248">
    <property type="entry name" value="ANK"/>
    <property type="match status" value="13"/>
</dbReference>
<dbReference type="Proteomes" id="UP000326877">
    <property type="component" value="Unassembled WGS sequence"/>
</dbReference>
<evidence type="ECO:0000256" key="3">
    <source>
        <dbReference type="PROSITE-ProRule" id="PRU00023"/>
    </source>
</evidence>
<name>A0A5N7CID8_PETAA</name>
<dbReference type="Pfam" id="PF12796">
    <property type="entry name" value="Ank_2"/>
    <property type="match status" value="2"/>
</dbReference>
<feature type="repeat" description="ANK" evidence="3">
    <location>
        <begin position="302"/>
        <end position="334"/>
    </location>
</feature>
<dbReference type="PROSITE" id="PS50297">
    <property type="entry name" value="ANK_REP_REGION"/>
    <property type="match status" value="2"/>
</dbReference>
<evidence type="ECO:0000256" key="2">
    <source>
        <dbReference type="ARBA" id="ARBA00023043"/>
    </source>
</evidence>
<feature type="repeat" description="ANK" evidence="3">
    <location>
        <begin position="117"/>
        <end position="151"/>
    </location>
</feature>
<organism evidence="4">
    <name type="scientific">Petromyces alliaceus</name>
    <name type="common">Aspergillus alliaceus</name>
    <dbReference type="NCBI Taxonomy" id="209559"/>
    <lineage>
        <taxon>Eukaryota</taxon>
        <taxon>Fungi</taxon>
        <taxon>Dikarya</taxon>
        <taxon>Ascomycota</taxon>
        <taxon>Pezizomycotina</taxon>
        <taxon>Eurotiomycetes</taxon>
        <taxon>Eurotiomycetidae</taxon>
        <taxon>Eurotiales</taxon>
        <taxon>Aspergillaceae</taxon>
        <taxon>Aspergillus</taxon>
        <taxon>Aspergillus subgen. Circumdati</taxon>
    </lineage>
</organism>
<sequence length="1008" mass="111980">MLVESGADVNAADDYGPTPFHQLNLYKSEDNFQLFMAHGARLDEKIDSDGWTPLQRFAAKGNLGDLSLFRPHVTDWNGVDVEGNTLLHLAAGHYRPGSLTISELLKEGLHVNRKNLKGKSPLHMVDGSLEWFEATVDVFLAAGADIESKDNQGYTLLACVVLQAVDYERKVSYLIKRGANINTQDYKGNGVLHYQRGHGERGIKALEFLLSVGADPSMRNYDGDTVIHCLPADFASFRDENEIYIIKKLLDAGISPTQVNFKGQSPLYLSCRQVSDYMFLPTLSGDKRAIDLIFDTTATTGDGRNLLHIAATARQANIVGLLLEHYTSIEQPSLVNKRCKNGRTPLHDACQSGRLETVNLLLEFGADVNAETEEKFGRGKTPLLVCAEYTQEEKRWPVHSELPKLDGKVSAAGILSKDDKKPNLPQLLDKVQRDPIRRLEVTSENDTTNVAGILRALVARGATLTHDPSRMPLVMEAVFSGSRELVTELERLLEENGIQSMRFPNFGQLYLTLASRHLPDMLGVCFSEHVSDQTVSHLLLLRHYNALAEGLAKHEDGAHVQTALPGILVTLAKWGYTDLFKRLGDLMVDLSWINGGMNRFKKPLIPYLLIAAERKVPNLEVIKLMVENFKADVNVQFQTGVEIRPKLPFQSTVWLRRAYKPGESALHYLAKGGQWWHTKAVRYLLQHGADPSLQSASGSTPLLNAVHRSLSESYQRKEIVKALLEAGADPNVPSKNGWTPLSLATYDVGLFRLLLENGASLEKHASRTMFACLDNLNLDVLSVLLDSGIDCNTTTLQKEGNAWYSQRFHDDSKLANFALHPLHYLSMPGFNGPHTRAHAIDIIQHLLQHGAVPFRACCDETTILHHIFEHGGIIQPFLEIPDLDLDGEIPKDGRFFWPRHAVAMLAEYSKGDITRALALYNRGADITAVDNAGNNTLHYLVAVQCGGHAAEEEYRRTVSMFARKAPELLHQTNKEGKTALDIARSAEQKWCLEAIRDAGLEIEGAQVP</sequence>
<protein>
    <submittedName>
        <fullName evidence="4">Ankyrin repeat-containing domain protein</fullName>
    </submittedName>
</protein>